<keyword evidence="2" id="KW-1185">Reference proteome</keyword>
<reference evidence="1" key="1">
    <citation type="submission" date="2022-10" db="EMBL/GenBank/DDBJ databases">
        <title>Culturing micro-colonial fungi from biological soil crusts in the Mojave desert and describing Neophaeococcomyces mojavensis, and introducing the new genera and species Taxawa tesnikishii.</title>
        <authorList>
            <person name="Kurbessoian T."/>
            <person name="Stajich J.E."/>
        </authorList>
    </citation>
    <scope>NUCLEOTIDE SEQUENCE</scope>
    <source>
        <strain evidence="1">JES_112</strain>
    </source>
</reference>
<comment type="caution">
    <text evidence="1">The sequence shown here is derived from an EMBL/GenBank/DDBJ whole genome shotgun (WGS) entry which is preliminary data.</text>
</comment>
<accession>A0ACC3A327</accession>
<name>A0ACC3A327_9EURO</name>
<protein>
    <submittedName>
        <fullName evidence="1">Uncharacterized protein</fullName>
    </submittedName>
</protein>
<gene>
    <name evidence="1" type="ORF">H2198_006374</name>
</gene>
<dbReference type="Proteomes" id="UP001172386">
    <property type="component" value="Unassembled WGS sequence"/>
</dbReference>
<organism evidence="1 2">
    <name type="scientific">Neophaeococcomyces mojaviensis</name>
    <dbReference type="NCBI Taxonomy" id="3383035"/>
    <lineage>
        <taxon>Eukaryota</taxon>
        <taxon>Fungi</taxon>
        <taxon>Dikarya</taxon>
        <taxon>Ascomycota</taxon>
        <taxon>Pezizomycotina</taxon>
        <taxon>Eurotiomycetes</taxon>
        <taxon>Chaetothyriomycetidae</taxon>
        <taxon>Chaetothyriales</taxon>
        <taxon>Chaetothyriales incertae sedis</taxon>
        <taxon>Neophaeococcomyces</taxon>
    </lineage>
</organism>
<proteinExistence type="predicted"/>
<evidence type="ECO:0000313" key="2">
    <source>
        <dbReference type="Proteomes" id="UP001172386"/>
    </source>
</evidence>
<dbReference type="EMBL" id="JAPDRQ010000116">
    <property type="protein sequence ID" value="KAJ9654628.1"/>
    <property type="molecule type" value="Genomic_DNA"/>
</dbReference>
<sequence>MYFTPLMLWKPGFEQLDDIRKRRGEGFNKKIHKVTNHQMPLEKAAEKIVEFTEDLFRDFNADNDIARVKKVMGIDRHYFYTLTVAKAGQFRKQYLLPCAHDLEIAYKTGIPIPKSLIHPRWWIEGHTPTTRDWQPSYEPIIPIIADRQQQPIQAQFNQVLNVKERLNQAEQEQYDQQVLHLLTQAREISEHREATLTPFLPNAIQRYFTKPIPTVNKRLRGEIKAKAKATILEEKDAKARALAAAESQGGTTITINREALPHRLRADITGPVHDSSSSSSESELEHIDDKPLRDLPPLDDIPPSTAPPRLEEGSRVKRARAVTINYTKLDAGDSQEYKKAKRR</sequence>
<evidence type="ECO:0000313" key="1">
    <source>
        <dbReference type="EMBL" id="KAJ9654628.1"/>
    </source>
</evidence>